<dbReference type="Gene3D" id="1.10.10.10">
    <property type="entry name" value="Winged helix-like DNA-binding domain superfamily/Winged helix DNA-binding domain"/>
    <property type="match status" value="1"/>
</dbReference>
<evidence type="ECO:0000313" key="6">
    <source>
        <dbReference type="Proteomes" id="UP001306950"/>
    </source>
</evidence>
<keyword evidence="3" id="KW-0804">Transcription</keyword>
<reference evidence="5 6" key="1">
    <citation type="submission" date="2024-02" db="EMBL/GenBank/DDBJ databases">
        <title>A nitrogen-fixing paenibacillus bacterium.</title>
        <authorList>
            <person name="Zhang W.L."/>
            <person name="Chen S.F."/>
        </authorList>
    </citation>
    <scope>NUCLEOTIDE SEQUENCE [LARGE SCALE GENOMIC DNA]</scope>
    <source>
        <strain evidence="5 6">M1</strain>
    </source>
</reference>
<evidence type="ECO:0000313" key="5">
    <source>
        <dbReference type="EMBL" id="MEF2965556.1"/>
    </source>
</evidence>
<protein>
    <submittedName>
        <fullName evidence="5">MarR family transcriptional regulator</fullName>
    </submittedName>
</protein>
<keyword evidence="2" id="KW-0238">DNA-binding</keyword>
<organism evidence="5 6">
    <name type="scientific">Paenibacillus haidiansis</name>
    <dbReference type="NCBI Taxonomy" id="1574488"/>
    <lineage>
        <taxon>Bacteria</taxon>
        <taxon>Bacillati</taxon>
        <taxon>Bacillota</taxon>
        <taxon>Bacilli</taxon>
        <taxon>Bacillales</taxon>
        <taxon>Paenibacillaceae</taxon>
        <taxon>Paenibacillus</taxon>
    </lineage>
</organism>
<dbReference type="SUPFAM" id="SSF46785">
    <property type="entry name" value="Winged helix' DNA-binding domain"/>
    <property type="match status" value="1"/>
</dbReference>
<keyword evidence="1" id="KW-0805">Transcription regulation</keyword>
<evidence type="ECO:0000256" key="2">
    <source>
        <dbReference type="ARBA" id="ARBA00023125"/>
    </source>
</evidence>
<name>A0ABU7VP92_9BACL</name>
<dbReference type="RefSeq" id="WP_331845780.1">
    <property type="nucleotide sequence ID" value="NZ_JAZHPZ010000002.1"/>
</dbReference>
<dbReference type="InterPro" id="IPR036390">
    <property type="entry name" value="WH_DNA-bd_sf"/>
</dbReference>
<proteinExistence type="predicted"/>
<dbReference type="Pfam" id="PF01047">
    <property type="entry name" value="MarR"/>
    <property type="match status" value="1"/>
</dbReference>
<evidence type="ECO:0000259" key="4">
    <source>
        <dbReference type="PROSITE" id="PS50995"/>
    </source>
</evidence>
<comment type="caution">
    <text evidence="5">The sequence shown here is derived from an EMBL/GenBank/DDBJ whole genome shotgun (WGS) entry which is preliminary data.</text>
</comment>
<dbReference type="InterPro" id="IPR036388">
    <property type="entry name" value="WH-like_DNA-bd_sf"/>
</dbReference>
<dbReference type="PANTHER" id="PTHR42756">
    <property type="entry name" value="TRANSCRIPTIONAL REGULATOR, MARR"/>
    <property type="match status" value="1"/>
</dbReference>
<feature type="domain" description="HTH marR-type" evidence="4">
    <location>
        <begin position="1"/>
        <end position="146"/>
    </location>
</feature>
<dbReference type="PROSITE" id="PS50995">
    <property type="entry name" value="HTH_MARR_2"/>
    <property type="match status" value="1"/>
</dbReference>
<evidence type="ECO:0000256" key="1">
    <source>
        <dbReference type="ARBA" id="ARBA00023015"/>
    </source>
</evidence>
<evidence type="ECO:0000256" key="3">
    <source>
        <dbReference type="ARBA" id="ARBA00023163"/>
    </source>
</evidence>
<accession>A0ABU7VP92</accession>
<dbReference type="InterPro" id="IPR000835">
    <property type="entry name" value="HTH_MarR-typ"/>
</dbReference>
<keyword evidence="6" id="KW-1185">Reference proteome</keyword>
<dbReference type="Proteomes" id="UP001306950">
    <property type="component" value="Unassembled WGS sequence"/>
</dbReference>
<dbReference type="SMART" id="SM00347">
    <property type="entry name" value="HTH_MARR"/>
    <property type="match status" value="1"/>
</dbReference>
<sequence>MDDAHALQDRGGQDVVEGICETTLAIAHHMGRLFFNDGESILPSKFFILLAVSRSGPSMISQIAEQVGLSSGANTIAVNKLVKDGLLERVKDKNDKRVCWIQITPGGQAVLDEMIEKRNRVFKGILEDFSEEHLAIFLSSLESIRDKFSLEPNEPHATVATSIQEQE</sequence>
<dbReference type="EMBL" id="JAZHPZ010000002">
    <property type="protein sequence ID" value="MEF2965556.1"/>
    <property type="molecule type" value="Genomic_DNA"/>
</dbReference>
<gene>
    <name evidence="5" type="ORF">V3851_06900</name>
</gene>
<dbReference type="PANTHER" id="PTHR42756:SF1">
    <property type="entry name" value="TRANSCRIPTIONAL REPRESSOR OF EMRAB OPERON"/>
    <property type="match status" value="1"/>
</dbReference>